<dbReference type="EMBL" id="JACEIK010011342">
    <property type="protein sequence ID" value="MCE3215622.1"/>
    <property type="molecule type" value="Genomic_DNA"/>
</dbReference>
<feature type="non-terminal residue" evidence="1">
    <location>
        <position position="144"/>
    </location>
</feature>
<sequence length="144" mass="15211">MALVVTGELKVSSGEASVAGDRVRRVCDSEETAAPLDIILGLCQLHCKLAKSDTLKYFSLSFARSSMSSIQAWRLSYGANTTAMALSKKVPNCSVNNFFYFSLDSTPRVAAVALEVDRVDVGSGATMQASSVPVVALVASILSL</sequence>
<accession>A0ABS8WRR4</accession>
<proteinExistence type="predicted"/>
<organism evidence="1 2">
    <name type="scientific">Datura stramonium</name>
    <name type="common">Jimsonweed</name>
    <name type="synonym">Common thornapple</name>
    <dbReference type="NCBI Taxonomy" id="4076"/>
    <lineage>
        <taxon>Eukaryota</taxon>
        <taxon>Viridiplantae</taxon>
        <taxon>Streptophyta</taxon>
        <taxon>Embryophyta</taxon>
        <taxon>Tracheophyta</taxon>
        <taxon>Spermatophyta</taxon>
        <taxon>Magnoliopsida</taxon>
        <taxon>eudicotyledons</taxon>
        <taxon>Gunneridae</taxon>
        <taxon>Pentapetalae</taxon>
        <taxon>asterids</taxon>
        <taxon>lamiids</taxon>
        <taxon>Solanales</taxon>
        <taxon>Solanaceae</taxon>
        <taxon>Solanoideae</taxon>
        <taxon>Datureae</taxon>
        <taxon>Datura</taxon>
    </lineage>
</organism>
<dbReference type="Proteomes" id="UP000823775">
    <property type="component" value="Unassembled WGS sequence"/>
</dbReference>
<comment type="caution">
    <text evidence="1">The sequence shown here is derived from an EMBL/GenBank/DDBJ whole genome shotgun (WGS) entry which is preliminary data.</text>
</comment>
<protein>
    <submittedName>
        <fullName evidence="1">Uncharacterized protein</fullName>
    </submittedName>
</protein>
<reference evidence="1 2" key="1">
    <citation type="journal article" date="2021" name="BMC Genomics">
        <title>Datura genome reveals duplications of psychoactive alkaloid biosynthetic genes and high mutation rate following tissue culture.</title>
        <authorList>
            <person name="Rajewski A."/>
            <person name="Carter-House D."/>
            <person name="Stajich J."/>
            <person name="Litt A."/>
        </authorList>
    </citation>
    <scope>NUCLEOTIDE SEQUENCE [LARGE SCALE GENOMIC DNA]</scope>
    <source>
        <strain evidence="1">AR-01</strain>
    </source>
</reference>
<evidence type="ECO:0000313" key="1">
    <source>
        <dbReference type="EMBL" id="MCE3215622.1"/>
    </source>
</evidence>
<evidence type="ECO:0000313" key="2">
    <source>
        <dbReference type="Proteomes" id="UP000823775"/>
    </source>
</evidence>
<name>A0ABS8WRR4_DATST</name>
<gene>
    <name evidence="1" type="ORF">HAX54_003002</name>
</gene>
<keyword evidence="2" id="KW-1185">Reference proteome</keyword>